<evidence type="ECO:0000313" key="1">
    <source>
        <dbReference type="EMBL" id="PFX15004.1"/>
    </source>
</evidence>
<name>A0A2B4R9I1_STYPI</name>
<accession>A0A2B4R9I1</accession>
<gene>
    <name evidence="1" type="ORF">AWC38_SpisGene20801</name>
</gene>
<organism evidence="1 2">
    <name type="scientific">Stylophora pistillata</name>
    <name type="common">Smooth cauliflower coral</name>
    <dbReference type="NCBI Taxonomy" id="50429"/>
    <lineage>
        <taxon>Eukaryota</taxon>
        <taxon>Metazoa</taxon>
        <taxon>Cnidaria</taxon>
        <taxon>Anthozoa</taxon>
        <taxon>Hexacorallia</taxon>
        <taxon>Scleractinia</taxon>
        <taxon>Astrocoeniina</taxon>
        <taxon>Pocilloporidae</taxon>
        <taxon>Stylophora</taxon>
    </lineage>
</organism>
<evidence type="ECO:0000313" key="2">
    <source>
        <dbReference type="Proteomes" id="UP000225706"/>
    </source>
</evidence>
<dbReference type="EMBL" id="LSMT01000699">
    <property type="protein sequence ID" value="PFX15004.1"/>
    <property type="molecule type" value="Genomic_DNA"/>
</dbReference>
<comment type="caution">
    <text evidence="1">The sequence shown here is derived from an EMBL/GenBank/DDBJ whole genome shotgun (WGS) entry which is preliminary data.</text>
</comment>
<dbReference type="Proteomes" id="UP000225706">
    <property type="component" value="Unassembled WGS sequence"/>
</dbReference>
<protein>
    <submittedName>
        <fullName evidence="1">Uncharacterized protein</fullName>
    </submittedName>
</protein>
<sequence>MVFKLVSGVSTIPHELWTSSSALNEDKPEALNTKSNLKAHYKNRMVVNWQTVNPTEAAVVVETSTSSGTMEAALKMLDGLPRLPRIVTGRKNIREQPYSVEAYPGFAASRQEYYYCPLDEMLVHRKVYSSDDIVMFFKHLALNGPQVDENVYHVTI</sequence>
<reference evidence="2" key="1">
    <citation type="journal article" date="2017" name="bioRxiv">
        <title>Comparative analysis of the genomes of Stylophora pistillata and Acropora digitifera provides evidence for extensive differences between species of corals.</title>
        <authorList>
            <person name="Voolstra C.R."/>
            <person name="Li Y."/>
            <person name="Liew Y.J."/>
            <person name="Baumgarten S."/>
            <person name="Zoccola D."/>
            <person name="Flot J.-F."/>
            <person name="Tambutte S."/>
            <person name="Allemand D."/>
            <person name="Aranda M."/>
        </authorList>
    </citation>
    <scope>NUCLEOTIDE SEQUENCE [LARGE SCALE GENOMIC DNA]</scope>
</reference>
<proteinExistence type="predicted"/>
<dbReference type="AlphaFoldDB" id="A0A2B4R9I1"/>
<keyword evidence="2" id="KW-1185">Reference proteome</keyword>